<reference evidence="1 2" key="1">
    <citation type="submission" date="2015-01" db="EMBL/GenBank/DDBJ databases">
        <title>Evolution of Trichinella species and genotypes.</title>
        <authorList>
            <person name="Korhonen P.K."/>
            <person name="Edoardo P."/>
            <person name="Giuseppe L.R."/>
            <person name="Gasser R.B."/>
        </authorList>
    </citation>
    <scope>NUCLEOTIDE SEQUENCE [LARGE SCALE GENOMIC DNA]</scope>
    <source>
        <strain evidence="1">ISS1980</strain>
    </source>
</reference>
<dbReference type="AlphaFoldDB" id="A0A0V1N924"/>
<protein>
    <submittedName>
        <fullName evidence="1">Uncharacterized protein</fullName>
    </submittedName>
</protein>
<evidence type="ECO:0000313" key="1">
    <source>
        <dbReference type="EMBL" id="KRZ80518.1"/>
    </source>
</evidence>
<evidence type="ECO:0000313" key="2">
    <source>
        <dbReference type="Proteomes" id="UP000054843"/>
    </source>
</evidence>
<accession>A0A0V1N924</accession>
<proteinExistence type="predicted"/>
<keyword evidence="2" id="KW-1185">Reference proteome</keyword>
<sequence length="151" mass="17418">MPIWYNTNYFYSKLLTNTIKASKITPDTLADWSAFVQYKKDDEITLTALFFFLFNQTCIKGPVTSAHTRPTLRKYDRKSEKREHTGKRFMTATVREDPEKNNVMCAGSHSIEKCLRFSSYSLTERWQSSCCLLGEEASRRKLSGEECEAGS</sequence>
<dbReference type="Proteomes" id="UP000054843">
    <property type="component" value="Unassembled WGS sequence"/>
</dbReference>
<comment type="caution">
    <text evidence="1">The sequence shown here is derived from an EMBL/GenBank/DDBJ whole genome shotgun (WGS) entry which is preliminary data.</text>
</comment>
<dbReference type="EMBL" id="JYDO01000002">
    <property type="protein sequence ID" value="KRZ80518.1"/>
    <property type="molecule type" value="Genomic_DNA"/>
</dbReference>
<gene>
    <name evidence="1" type="ORF">T10_8248</name>
</gene>
<name>A0A0V1N924_9BILA</name>
<organism evidence="1 2">
    <name type="scientific">Trichinella papuae</name>
    <dbReference type="NCBI Taxonomy" id="268474"/>
    <lineage>
        <taxon>Eukaryota</taxon>
        <taxon>Metazoa</taxon>
        <taxon>Ecdysozoa</taxon>
        <taxon>Nematoda</taxon>
        <taxon>Enoplea</taxon>
        <taxon>Dorylaimia</taxon>
        <taxon>Trichinellida</taxon>
        <taxon>Trichinellidae</taxon>
        <taxon>Trichinella</taxon>
    </lineage>
</organism>